<dbReference type="Pfam" id="PF10607">
    <property type="entry name" value="CTLH"/>
    <property type="match status" value="1"/>
</dbReference>
<sequence>MNRVLIQMNSSHFIHKFRHSSNREDMANEEEEESPTELNTINSSGGFLIVSPDKVSLKYTGAGQHGHDVGVVQANKPAPFKRHAYYFEMYVKDAGVKGRVAIGFTTDNFKTGRHPGWELNTCGYHGEDGLIYLGKRQGEAFGPAYTTGDTVGAGINYDSQEFFFTVNGTLVGTVSKYIKGPLFPTVALLARDVRFIVVLFASVVNVGRVTVNFGLEKFAFDFKGYEVSERNKQQIAIEKTSIPPNMNYRLVKNYLLHFGYEETFQAFNLATKSTVPPIYFAQEDGVEVQDTAYALNERKILRQLIGKGEIDAALAKLRDCYPQLVQDDKSEVCFLLRCQKFIELVRIGALEVAVKYGRVELASSLDCFALLVYERPQESNVGYFLEASQREVVADAVNAAVLSTNPKHKDRLYSHLETLLRQLMACCLEQRLLNDGQGESLSLNRLLKNNNCKRIKKTSQREVVADAVNAAVLSTNPKHKDRLYSHLETLLRQLMACCLEQRLLNDGQGESLSLNRLLKNNNCKRIKKTSQREVVADAVNAAVLSTNPKHKDRLYSHLETLLRQLMACCLEQRLLNDGQGESLSLNRLLKNNNCKRIKKSD</sequence>
<gene>
    <name evidence="4" type="ORF">HID58_052804</name>
</gene>
<dbReference type="PANTHER" id="PTHR12864">
    <property type="entry name" value="RAN BINDING PROTEIN 9-RELATED"/>
    <property type="match status" value="1"/>
</dbReference>
<dbReference type="SMART" id="SM00668">
    <property type="entry name" value="CTLH"/>
    <property type="match status" value="1"/>
</dbReference>
<comment type="caution">
    <text evidence="4">The sequence shown here is derived from an EMBL/GenBank/DDBJ whole genome shotgun (WGS) entry which is preliminary data.</text>
</comment>
<dbReference type="InterPro" id="IPR013320">
    <property type="entry name" value="ConA-like_dom_sf"/>
</dbReference>
<dbReference type="SMART" id="SM00667">
    <property type="entry name" value="LisH"/>
    <property type="match status" value="1"/>
</dbReference>
<organism evidence="4 5">
    <name type="scientific">Brassica napus</name>
    <name type="common">Rape</name>
    <dbReference type="NCBI Taxonomy" id="3708"/>
    <lineage>
        <taxon>Eukaryota</taxon>
        <taxon>Viridiplantae</taxon>
        <taxon>Streptophyta</taxon>
        <taxon>Embryophyta</taxon>
        <taxon>Tracheophyta</taxon>
        <taxon>Spermatophyta</taxon>
        <taxon>Magnoliopsida</taxon>
        <taxon>eudicotyledons</taxon>
        <taxon>Gunneridae</taxon>
        <taxon>Pentapetalae</taxon>
        <taxon>rosids</taxon>
        <taxon>malvids</taxon>
        <taxon>Brassicales</taxon>
        <taxon>Brassicaceae</taxon>
        <taxon>Brassiceae</taxon>
        <taxon>Brassica</taxon>
    </lineage>
</organism>
<dbReference type="InterPro" id="IPR024964">
    <property type="entry name" value="CTLH/CRA"/>
</dbReference>
<dbReference type="InterPro" id="IPR006594">
    <property type="entry name" value="LisH"/>
</dbReference>
<dbReference type="Proteomes" id="UP000824890">
    <property type="component" value="Unassembled WGS sequence"/>
</dbReference>
<reference evidence="4 5" key="1">
    <citation type="submission" date="2021-05" db="EMBL/GenBank/DDBJ databases">
        <title>Genome Assembly of Synthetic Allotetraploid Brassica napus Reveals Homoeologous Exchanges between Subgenomes.</title>
        <authorList>
            <person name="Davis J.T."/>
        </authorList>
    </citation>
    <scope>NUCLEOTIDE SEQUENCE [LARGE SCALE GENOMIC DNA]</scope>
    <source>
        <strain evidence="5">cv. Da-Ae</strain>
        <tissue evidence="4">Seedling</tissue>
    </source>
</reference>
<dbReference type="PROSITE" id="PS50897">
    <property type="entry name" value="CTLH"/>
    <property type="match status" value="1"/>
</dbReference>
<accession>A0ABQ8ACZ1</accession>
<dbReference type="CDD" id="cd12885">
    <property type="entry name" value="SPRY_RanBP_like"/>
    <property type="match status" value="1"/>
</dbReference>
<dbReference type="InterPro" id="IPR001870">
    <property type="entry name" value="B30.2/SPRY"/>
</dbReference>
<dbReference type="SMART" id="SM00449">
    <property type="entry name" value="SPRY"/>
    <property type="match status" value="1"/>
</dbReference>
<dbReference type="Pfam" id="PF00622">
    <property type="entry name" value="SPRY"/>
    <property type="match status" value="1"/>
</dbReference>
<evidence type="ECO:0000256" key="1">
    <source>
        <dbReference type="SAM" id="MobiDB-lite"/>
    </source>
</evidence>
<dbReference type="PROSITE" id="PS50188">
    <property type="entry name" value="B302_SPRY"/>
    <property type="match status" value="1"/>
</dbReference>
<keyword evidence="5" id="KW-1185">Reference proteome</keyword>
<evidence type="ECO:0000313" key="5">
    <source>
        <dbReference type="Proteomes" id="UP000824890"/>
    </source>
</evidence>
<name>A0ABQ8ACZ1_BRANA</name>
<dbReference type="InterPro" id="IPR043136">
    <property type="entry name" value="B30.2/SPRY_sf"/>
</dbReference>
<dbReference type="InterPro" id="IPR044736">
    <property type="entry name" value="Gid1/RanBPM/SPLA_SPRY"/>
</dbReference>
<dbReference type="InterPro" id="IPR013144">
    <property type="entry name" value="CRA_dom"/>
</dbReference>
<evidence type="ECO:0000259" key="2">
    <source>
        <dbReference type="PROSITE" id="PS50188"/>
    </source>
</evidence>
<dbReference type="EMBL" id="JAGKQM010000013">
    <property type="protein sequence ID" value="KAH0890375.1"/>
    <property type="molecule type" value="Genomic_DNA"/>
</dbReference>
<evidence type="ECO:0000313" key="4">
    <source>
        <dbReference type="EMBL" id="KAH0890375.1"/>
    </source>
</evidence>
<dbReference type="Gene3D" id="2.60.120.920">
    <property type="match status" value="1"/>
</dbReference>
<feature type="region of interest" description="Disordered" evidence="1">
    <location>
        <begin position="18"/>
        <end position="41"/>
    </location>
</feature>
<dbReference type="InterPro" id="IPR050618">
    <property type="entry name" value="Ubq-SigPath_Reg"/>
</dbReference>
<evidence type="ECO:0008006" key="6">
    <source>
        <dbReference type="Google" id="ProtNLM"/>
    </source>
</evidence>
<dbReference type="InterPro" id="IPR003877">
    <property type="entry name" value="SPRY_dom"/>
</dbReference>
<dbReference type="SMART" id="SM00757">
    <property type="entry name" value="CRA"/>
    <property type="match status" value="2"/>
</dbReference>
<proteinExistence type="predicted"/>
<dbReference type="SUPFAM" id="SSF49899">
    <property type="entry name" value="Concanavalin A-like lectins/glucanases"/>
    <property type="match status" value="1"/>
</dbReference>
<evidence type="ECO:0000259" key="3">
    <source>
        <dbReference type="PROSITE" id="PS50897"/>
    </source>
</evidence>
<protein>
    <recommendedName>
        <fullName evidence="6">Ran-binding protein 10</fullName>
    </recommendedName>
</protein>
<dbReference type="PROSITE" id="PS50896">
    <property type="entry name" value="LISH"/>
    <property type="match status" value="1"/>
</dbReference>
<dbReference type="InterPro" id="IPR006595">
    <property type="entry name" value="CTLH_C"/>
</dbReference>
<feature type="domain" description="CTLH" evidence="3">
    <location>
        <begin position="294"/>
        <end position="352"/>
    </location>
</feature>
<feature type="domain" description="B30.2/SPRY" evidence="2">
    <location>
        <begin position="16"/>
        <end position="205"/>
    </location>
</feature>